<protein>
    <recommendedName>
        <fullName evidence="4">MAP3K12-binding inhibitory protein 1</fullName>
    </recommendedName>
</protein>
<comment type="caution">
    <text evidence="2">The sequence shown here is derived from an EMBL/GenBank/DDBJ whole genome shotgun (WGS) entry which is preliminary data.</text>
</comment>
<dbReference type="AlphaFoldDB" id="A0A261Y477"/>
<sequence length="312" mass="34617">MQAISNTAPLAEDNEAITQNSISHYPLADRTRSSPKSWVDVVGVFLEALGLEQTNYALRMENSLDVKRHPDILPPDQVQLRLSNSEMRERISKFIAHKREQVDASNRTEFLRRADPSGEDITCARTDAREINRNIQMKFDIVNNEDGPLARSLVGNMSGANGAGRSDMPKQNDDAGAGTDVRLRNLEAHLAVEYVPSKGNVNQRITALETRIMQLERDYPVWAALHFDQPGRQFPPPPIKAIFHIHSDNSVTREPSMTSRNQPNKLPSPSSPTSHVTSTNPPPLKATGRANSSLTRAIMEQLARKQQGSSDG</sequence>
<accession>A0A261Y477</accession>
<feature type="compositionally biased region" description="Polar residues" evidence="1">
    <location>
        <begin position="250"/>
        <end position="265"/>
    </location>
</feature>
<feature type="region of interest" description="Disordered" evidence="1">
    <location>
        <begin position="156"/>
        <end position="177"/>
    </location>
</feature>
<proteinExistence type="predicted"/>
<evidence type="ECO:0000313" key="2">
    <source>
        <dbReference type="EMBL" id="OZJ05430.1"/>
    </source>
</evidence>
<keyword evidence="3" id="KW-1185">Reference proteome</keyword>
<dbReference type="EMBL" id="MVBO01000015">
    <property type="protein sequence ID" value="OZJ05430.1"/>
    <property type="molecule type" value="Genomic_DNA"/>
</dbReference>
<evidence type="ECO:0008006" key="4">
    <source>
        <dbReference type="Google" id="ProtNLM"/>
    </source>
</evidence>
<dbReference type="Proteomes" id="UP000242875">
    <property type="component" value="Unassembled WGS sequence"/>
</dbReference>
<gene>
    <name evidence="2" type="ORF">BZG36_01615</name>
</gene>
<name>A0A261Y477_9FUNG</name>
<feature type="compositionally biased region" description="Low complexity" evidence="1">
    <location>
        <begin position="267"/>
        <end position="279"/>
    </location>
</feature>
<organism evidence="2 3">
    <name type="scientific">Bifiguratus adelaidae</name>
    <dbReference type="NCBI Taxonomy" id="1938954"/>
    <lineage>
        <taxon>Eukaryota</taxon>
        <taxon>Fungi</taxon>
        <taxon>Fungi incertae sedis</taxon>
        <taxon>Mucoromycota</taxon>
        <taxon>Mucoromycotina</taxon>
        <taxon>Endogonomycetes</taxon>
        <taxon>Endogonales</taxon>
        <taxon>Endogonales incertae sedis</taxon>
        <taxon>Bifiguratus</taxon>
    </lineage>
</organism>
<feature type="region of interest" description="Disordered" evidence="1">
    <location>
        <begin position="250"/>
        <end position="293"/>
    </location>
</feature>
<dbReference type="OrthoDB" id="5531344at2759"/>
<evidence type="ECO:0000256" key="1">
    <source>
        <dbReference type="SAM" id="MobiDB-lite"/>
    </source>
</evidence>
<evidence type="ECO:0000313" key="3">
    <source>
        <dbReference type="Proteomes" id="UP000242875"/>
    </source>
</evidence>
<reference evidence="2 3" key="1">
    <citation type="journal article" date="2017" name="Mycologia">
        <title>Bifiguratus adelaidae, gen. et sp. nov., a new member of Mucoromycotina in endophytic and soil-dwelling habitats.</title>
        <authorList>
            <person name="Torres-Cruz T.J."/>
            <person name="Billingsley Tobias T.L."/>
            <person name="Almatruk M."/>
            <person name="Hesse C."/>
            <person name="Kuske C.R."/>
            <person name="Desiro A."/>
            <person name="Benucci G.M."/>
            <person name="Bonito G."/>
            <person name="Stajich J.E."/>
            <person name="Dunlap C."/>
            <person name="Arnold A.E."/>
            <person name="Porras-Alfaro A."/>
        </authorList>
    </citation>
    <scope>NUCLEOTIDE SEQUENCE [LARGE SCALE GENOMIC DNA]</scope>
    <source>
        <strain evidence="2 3">AZ0501</strain>
    </source>
</reference>